<name>A0A914UKF1_9BILA</name>
<organism evidence="2 3">
    <name type="scientific">Plectus sambesii</name>
    <dbReference type="NCBI Taxonomy" id="2011161"/>
    <lineage>
        <taxon>Eukaryota</taxon>
        <taxon>Metazoa</taxon>
        <taxon>Ecdysozoa</taxon>
        <taxon>Nematoda</taxon>
        <taxon>Chromadorea</taxon>
        <taxon>Plectida</taxon>
        <taxon>Plectina</taxon>
        <taxon>Plectoidea</taxon>
        <taxon>Plectidae</taxon>
        <taxon>Plectus</taxon>
    </lineage>
</organism>
<keyword evidence="1" id="KW-0732">Signal</keyword>
<dbReference type="AlphaFoldDB" id="A0A914UKF1"/>
<protein>
    <submittedName>
        <fullName evidence="3">Uncharacterized protein</fullName>
    </submittedName>
</protein>
<feature type="signal peptide" evidence="1">
    <location>
        <begin position="1"/>
        <end position="15"/>
    </location>
</feature>
<evidence type="ECO:0000313" key="2">
    <source>
        <dbReference type="Proteomes" id="UP000887566"/>
    </source>
</evidence>
<dbReference type="Proteomes" id="UP000887566">
    <property type="component" value="Unplaced"/>
</dbReference>
<dbReference type="WBParaSite" id="PSAMB.scaffold10580size3981.g33425.t1">
    <property type="protein sequence ID" value="PSAMB.scaffold10580size3981.g33425.t1"/>
    <property type="gene ID" value="PSAMB.scaffold10580size3981.g33425"/>
</dbReference>
<feature type="chain" id="PRO_5038077049" evidence="1">
    <location>
        <begin position="16"/>
        <end position="223"/>
    </location>
</feature>
<keyword evidence="2" id="KW-1185">Reference proteome</keyword>
<accession>A0A914UKF1</accession>
<evidence type="ECO:0000313" key="3">
    <source>
        <dbReference type="WBParaSite" id="PSAMB.scaffold10580size3981.g33425.t1"/>
    </source>
</evidence>
<reference evidence="3" key="1">
    <citation type="submission" date="2022-11" db="UniProtKB">
        <authorList>
            <consortium name="WormBaseParasite"/>
        </authorList>
    </citation>
    <scope>IDENTIFICATION</scope>
</reference>
<proteinExistence type="predicted"/>
<evidence type="ECO:0000256" key="1">
    <source>
        <dbReference type="SAM" id="SignalP"/>
    </source>
</evidence>
<sequence>MYAVLLIAFVTCASANPLPADTVDEGTKTCMSTLQTKLQGDADFKTKVQTLGYDGKFVAIKDEVLKKIQELCPDQYEKINSFVQQHSSGLDVLERLYANMSDEEKEQVKKGHETKDFGSVIKLFARKFQTLSPEDQQSLKDTFESMLKPFMHTKPAIVDKFLNSLTPAEKEEITQYFKNHEFDKLTNFVKAKLETNAAGFTEDEKTQMNGFLGMMNGKQQTTA</sequence>